<dbReference type="SUPFAM" id="SSF49299">
    <property type="entry name" value="PKD domain"/>
    <property type="match status" value="2"/>
</dbReference>
<evidence type="ECO:0000256" key="9">
    <source>
        <dbReference type="ARBA" id="ARBA00022729"/>
    </source>
</evidence>
<dbReference type="InterPro" id="IPR002169">
    <property type="entry name" value="Peptidase_M9A/M9B"/>
</dbReference>
<dbReference type="RefSeq" id="WP_229817253.1">
    <property type="nucleotide sequence ID" value="NZ_BNAH01000009.1"/>
</dbReference>
<comment type="subcellular location">
    <subcellularLocation>
        <location evidence="4">Secreted</location>
    </subcellularLocation>
</comment>
<organism evidence="16 17">
    <name type="scientific">Thalassotalea profundi</name>
    <dbReference type="NCBI Taxonomy" id="2036687"/>
    <lineage>
        <taxon>Bacteria</taxon>
        <taxon>Pseudomonadati</taxon>
        <taxon>Pseudomonadota</taxon>
        <taxon>Gammaproteobacteria</taxon>
        <taxon>Alteromonadales</taxon>
        <taxon>Colwelliaceae</taxon>
        <taxon>Thalassotalea</taxon>
    </lineage>
</organism>
<dbReference type="Proteomes" id="UP000626370">
    <property type="component" value="Unassembled WGS sequence"/>
</dbReference>
<evidence type="ECO:0000313" key="17">
    <source>
        <dbReference type="Proteomes" id="UP000626370"/>
    </source>
</evidence>
<keyword evidence="9 14" id="KW-0732">Signal</keyword>
<gene>
    <name evidence="16" type="ORF">GCM10011501_22870</name>
</gene>
<comment type="cofactor">
    <cofactor evidence="2">
        <name>Ca(2+)</name>
        <dbReference type="ChEBI" id="CHEBI:29108"/>
    </cofactor>
</comment>
<dbReference type="Gene3D" id="3.40.30.160">
    <property type="entry name" value="Collagenase ColT, N-terminal domain"/>
    <property type="match status" value="1"/>
</dbReference>
<evidence type="ECO:0000256" key="3">
    <source>
        <dbReference type="ARBA" id="ARBA00001947"/>
    </source>
</evidence>
<dbReference type="InterPro" id="IPR007280">
    <property type="entry name" value="Peptidase_C_arc/bac"/>
</dbReference>
<dbReference type="InterPro" id="IPR013783">
    <property type="entry name" value="Ig-like_fold"/>
</dbReference>
<dbReference type="EMBL" id="BNAH01000009">
    <property type="protein sequence ID" value="GHE92950.1"/>
    <property type="molecule type" value="Genomic_DNA"/>
</dbReference>
<evidence type="ECO:0000256" key="1">
    <source>
        <dbReference type="ARBA" id="ARBA00000424"/>
    </source>
</evidence>
<evidence type="ECO:0000256" key="11">
    <source>
        <dbReference type="ARBA" id="ARBA00022833"/>
    </source>
</evidence>
<keyword evidence="8" id="KW-0479">Metal-binding</keyword>
<keyword evidence="7" id="KW-0645">Protease</keyword>
<dbReference type="SMART" id="SM00089">
    <property type="entry name" value="PKD"/>
    <property type="match status" value="2"/>
</dbReference>
<dbReference type="CDD" id="cd00146">
    <property type="entry name" value="PKD"/>
    <property type="match status" value="2"/>
</dbReference>
<dbReference type="Gene3D" id="2.60.120.380">
    <property type="match status" value="2"/>
</dbReference>
<evidence type="ECO:0000256" key="5">
    <source>
        <dbReference type="ARBA" id="ARBA00012653"/>
    </source>
</evidence>
<evidence type="ECO:0000256" key="6">
    <source>
        <dbReference type="ARBA" id="ARBA00022525"/>
    </source>
</evidence>
<dbReference type="InterPro" id="IPR013661">
    <property type="entry name" value="Peptidase_M9_N_dom"/>
</dbReference>
<dbReference type="Gene3D" id="2.60.40.10">
    <property type="entry name" value="Immunoglobulins"/>
    <property type="match status" value="2"/>
</dbReference>
<evidence type="ECO:0000256" key="4">
    <source>
        <dbReference type="ARBA" id="ARBA00004613"/>
    </source>
</evidence>
<keyword evidence="17" id="KW-1185">Reference proteome</keyword>
<comment type="catalytic activity">
    <reaction evidence="1">
        <text>Digestion of native collagen in the triple helical region at Xaa-|-Gly bonds. With synthetic peptides, a preference is shown for Gly at P3 and P1', Pro and Ala at P2 and P2', and hydroxyproline, Ala or Arg at P3'.</text>
        <dbReference type="EC" id="3.4.24.3"/>
    </reaction>
</comment>
<evidence type="ECO:0000256" key="12">
    <source>
        <dbReference type="ARBA" id="ARBA00023049"/>
    </source>
</evidence>
<feature type="signal peptide" evidence="14">
    <location>
        <begin position="1"/>
        <end position="21"/>
    </location>
</feature>
<proteinExistence type="predicted"/>
<evidence type="ECO:0000259" key="15">
    <source>
        <dbReference type="PROSITE" id="PS50093"/>
    </source>
</evidence>
<comment type="cofactor">
    <cofactor evidence="3">
        <name>Zn(2+)</name>
        <dbReference type="ChEBI" id="CHEBI:29105"/>
    </cofactor>
</comment>
<evidence type="ECO:0000256" key="10">
    <source>
        <dbReference type="ARBA" id="ARBA00022801"/>
    </source>
</evidence>
<dbReference type="Pfam" id="PF08453">
    <property type="entry name" value="Peptidase_M9_N"/>
    <property type="match status" value="1"/>
</dbReference>
<feature type="chain" id="PRO_5045830490" description="microbial collagenase" evidence="14">
    <location>
        <begin position="22"/>
        <end position="1030"/>
    </location>
</feature>
<keyword evidence="12" id="KW-0482">Metalloprotease</keyword>
<keyword evidence="11" id="KW-0862">Zinc</keyword>
<name>A0ABQ3IS27_9GAMM</name>
<evidence type="ECO:0000313" key="16">
    <source>
        <dbReference type="EMBL" id="GHE92950.1"/>
    </source>
</evidence>
<feature type="domain" description="PKD" evidence="15">
    <location>
        <begin position="826"/>
        <end position="909"/>
    </location>
</feature>
<dbReference type="Pfam" id="PF04151">
    <property type="entry name" value="PPC"/>
    <property type="match status" value="1"/>
</dbReference>
<dbReference type="InterPro" id="IPR000601">
    <property type="entry name" value="PKD_dom"/>
</dbReference>
<dbReference type="InterPro" id="IPR035986">
    <property type="entry name" value="PKD_dom_sf"/>
</dbReference>
<evidence type="ECO:0000256" key="2">
    <source>
        <dbReference type="ARBA" id="ARBA00001913"/>
    </source>
</evidence>
<dbReference type="PRINTS" id="PR00931">
    <property type="entry name" value="MICOLLPTASE"/>
</dbReference>
<evidence type="ECO:0000256" key="14">
    <source>
        <dbReference type="SAM" id="SignalP"/>
    </source>
</evidence>
<keyword evidence="10" id="KW-0378">Hydrolase</keyword>
<protein>
    <recommendedName>
        <fullName evidence="5">microbial collagenase</fullName>
        <ecNumber evidence="5">3.4.24.3</ecNumber>
    </recommendedName>
</protein>
<evidence type="ECO:0000256" key="13">
    <source>
        <dbReference type="ARBA" id="ARBA00023145"/>
    </source>
</evidence>
<dbReference type="PROSITE" id="PS50093">
    <property type="entry name" value="PKD"/>
    <property type="match status" value="2"/>
</dbReference>
<evidence type="ECO:0000256" key="7">
    <source>
        <dbReference type="ARBA" id="ARBA00022670"/>
    </source>
</evidence>
<accession>A0ABQ3IS27</accession>
<keyword evidence="13" id="KW-0865">Zymogen</keyword>
<reference evidence="17" key="1">
    <citation type="journal article" date="2019" name="Int. J. Syst. Evol. Microbiol.">
        <title>The Global Catalogue of Microorganisms (GCM) 10K type strain sequencing project: providing services to taxonomists for standard genome sequencing and annotation.</title>
        <authorList>
            <consortium name="The Broad Institute Genomics Platform"/>
            <consortium name="The Broad Institute Genome Sequencing Center for Infectious Disease"/>
            <person name="Wu L."/>
            <person name="Ma J."/>
        </authorList>
    </citation>
    <scope>NUCLEOTIDE SEQUENCE [LARGE SCALE GENOMIC DNA]</scope>
    <source>
        <strain evidence="17">CGMCC 1.15922</strain>
    </source>
</reference>
<sequence length="1030" mass="111744">MKINNLLVATCLLMVGANTYAEQMQKTPKPPQTSNREVIDHHGVPNKKINIRAPSKDRITLPTPTQTFTHSKHIKNKVSIANAVATSCDVNAFATSNSTSLINELKLQGPNCINELFSASSNIQASTYTSNNMFAVANHVKTLSTNYAGGGDTDIEGLFLYLRAGYYVEFYNDNVSFVSWVKPAVKSAIDAFVNNANFYQNNDAHGKTLSEVLITMDSSEQQDVYLPIVKEWLSRWDQSYADKWNMRGAVNNIFTILFRGQYNANFVSLVATDTTLVSRLNNFTQQTWMINSDSEFLIANAARELGRLKMSQYGTAIQATVDAGLNAIFSSYVKYGNGDAVWLGAADTATYYANCSTYNICDYDVELKALALSQTHVCSPTLKILSQDLTPTQQASACTTLSAQETYFHTKTESGNIPIPGDNNTQLHINIFNSSEDYGKYAGPIFNIDTNNGGMYLEGDPSVVGNVPNFVAYEASYADAPHYVWNLEHEYVHYLDGRFNLFGSFNSPTEEVVWWAEGVAEYVANKNDNQAAIDTIHDGSTYTLSTIFETTYDGFDQDRIYRWGYLAVRFMFENHFDEVKSMIGETRAGDWSAYKTRINRWASDYGTEFTNWTQTVTSSGGGSDNNNAPTANANGPYTAEIDSTITFNSNGSIDTDGSIVNYHWDFGDGTSSTLANPTHSYSVANSYTATLTVTDDQGATAVASADVIISAEPSLEILNGGTKSNLTANIGQTTDTFFINVPTNASNLVINISGGSGDADLYVQQGSAPSDNNYTCRPYIGGNIETCTIATPAEGTWFINLKAYNTFSGVTLTASFDEAQTTPNVAPVVYINGPYSGDEGVAVAFNSTGSYDPDGSISSFHWSFGDGTTSTLENPTHVYATANTYNVSLSITDNEGLTETSSTTAIIEAVAPVSNVIDACEIQGAQSNGEVFDDTTICLGQTNTTWLHIAEVNNHNSIAISTAHGTGDLAIEFSNLGWPNSSNIQGSSNNAGNDECIYLTNLSHYWGYIKVSGASAGAALVVDFDTAGCR</sequence>
<dbReference type="Pfam" id="PF18911">
    <property type="entry name" value="PKD_4"/>
    <property type="match status" value="2"/>
</dbReference>
<comment type="caution">
    <text evidence="16">The sequence shown here is derived from an EMBL/GenBank/DDBJ whole genome shotgun (WGS) entry which is preliminary data.</text>
</comment>
<evidence type="ECO:0000256" key="8">
    <source>
        <dbReference type="ARBA" id="ARBA00022723"/>
    </source>
</evidence>
<dbReference type="Gene3D" id="1.10.390.20">
    <property type="match status" value="1"/>
</dbReference>
<dbReference type="EC" id="3.4.24.3" evidence="5"/>
<dbReference type="Pfam" id="PF01752">
    <property type="entry name" value="Peptidase_M9"/>
    <property type="match status" value="1"/>
</dbReference>
<keyword evidence="6" id="KW-0964">Secreted</keyword>
<dbReference type="InterPro" id="IPR022409">
    <property type="entry name" value="PKD/Chitinase_dom"/>
</dbReference>
<feature type="domain" description="PKD" evidence="15">
    <location>
        <begin position="628"/>
        <end position="716"/>
    </location>
</feature>